<sequence>MLLPIRDFVEASGANIIWDVNEKEVTTTLKETTIRLWIDKNTEK</sequence>
<dbReference type="InterPro" id="IPR036582">
    <property type="entry name" value="Mao_N_sf"/>
</dbReference>
<comment type="caution">
    <text evidence="2">The sequence shown here is derived from an EMBL/GenBank/DDBJ whole genome shotgun (WGS) entry which is preliminary data.</text>
</comment>
<protein>
    <recommendedName>
        <fullName evidence="1">Copper amine oxidase-like N-terminal domain-containing protein</fullName>
    </recommendedName>
</protein>
<organism evidence="2 3">
    <name type="scientific">Caldisericum exile</name>
    <dbReference type="NCBI Taxonomy" id="693075"/>
    <lineage>
        <taxon>Bacteria</taxon>
        <taxon>Pseudomonadati</taxon>
        <taxon>Caldisericota/Cryosericota group</taxon>
        <taxon>Caldisericota</taxon>
        <taxon>Caldisericia</taxon>
        <taxon>Caldisericales</taxon>
        <taxon>Caldisericaceae</taxon>
        <taxon>Caldisericum</taxon>
    </lineage>
</organism>
<dbReference type="EMBL" id="PNIL01000040">
    <property type="protein sequence ID" value="PMP67642.1"/>
    <property type="molecule type" value="Genomic_DNA"/>
</dbReference>
<name>A0A2J6WEM9_9BACT</name>
<feature type="domain" description="Copper amine oxidase-like N-terminal" evidence="1">
    <location>
        <begin position="2"/>
        <end position="42"/>
    </location>
</feature>
<accession>A0A2J6WEM9</accession>
<evidence type="ECO:0000313" key="3">
    <source>
        <dbReference type="Proteomes" id="UP000237040"/>
    </source>
</evidence>
<dbReference type="AlphaFoldDB" id="A0A2J6WEM9"/>
<dbReference type="RefSeq" id="WP_424597168.1">
    <property type="nucleotide sequence ID" value="NZ_JBNARP010000074.1"/>
</dbReference>
<evidence type="ECO:0000313" key="2">
    <source>
        <dbReference type="EMBL" id="PMP67642.1"/>
    </source>
</evidence>
<reference evidence="2 3" key="1">
    <citation type="submission" date="2018-01" db="EMBL/GenBank/DDBJ databases">
        <title>Metagenomic assembled genomes from two thermal pools in the Uzon Caldera, Kamchatka, Russia.</title>
        <authorList>
            <person name="Wilkins L."/>
            <person name="Ettinger C."/>
        </authorList>
    </citation>
    <scope>NUCLEOTIDE SEQUENCE [LARGE SCALE GENOMIC DNA]</scope>
    <source>
        <strain evidence="2">ZAV-07</strain>
    </source>
</reference>
<proteinExistence type="predicted"/>
<dbReference type="Pfam" id="PF07833">
    <property type="entry name" value="Cu_amine_oxidN1"/>
    <property type="match status" value="1"/>
</dbReference>
<dbReference type="InterPro" id="IPR012854">
    <property type="entry name" value="Cu_amine_oxidase-like_N"/>
</dbReference>
<gene>
    <name evidence="2" type="ORF">C0189_02740</name>
</gene>
<dbReference type="SUPFAM" id="SSF55383">
    <property type="entry name" value="Copper amine oxidase, domain N"/>
    <property type="match status" value="1"/>
</dbReference>
<dbReference type="Proteomes" id="UP000237040">
    <property type="component" value="Unassembled WGS sequence"/>
</dbReference>
<evidence type="ECO:0000259" key="1">
    <source>
        <dbReference type="Pfam" id="PF07833"/>
    </source>
</evidence>
<dbReference type="Gene3D" id="3.30.457.10">
    <property type="entry name" value="Copper amine oxidase-like, N-terminal domain"/>
    <property type="match status" value="1"/>
</dbReference>